<dbReference type="GeneID" id="108735480"/>
<feature type="compositionally biased region" description="Polar residues" evidence="1">
    <location>
        <begin position="130"/>
        <end position="139"/>
    </location>
</feature>
<reference evidence="4" key="1">
    <citation type="submission" date="2025-08" db="UniProtKB">
        <authorList>
            <consortium name="RefSeq"/>
        </authorList>
    </citation>
    <scope>IDENTIFICATION</scope>
    <source>
        <tissue evidence="4">Entire body</tissue>
    </source>
</reference>
<gene>
    <name evidence="4" type="primary">LOC108735480</name>
</gene>
<accession>A0A1W4WG74</accession>
<dbReference type="InParanoid" id="A0A1W4WG74"/>
<feature type="signal peptide" evidence="2">
    <location>
        <begin position="1"/>
        <end position="26"/>
    </location>
</feature>
<proteinExistence type="predicted"/>
<dbReference type="RefSeq" id="XP_018322956.1">
    <property type="nucleotide sequence ID" value="XM_018467454.1"/>
</dbReference>
<evidence type="ECO:0000256" key="2">
    <source>
        <dbReference type="SAM" id="SignalP"/>
    </source>
</evidence>
<feature type="compositionally biased region" description="Low complexity" evidence="1">
    <location>
        <begin position="68"/>
        <end position="79"/>
    </location>
</feature>
<organism evidence="3 4">
    <name type="scientific">Agrilus planipennis</name>
    <name type="common">Emerald ash borer</name>
    <name type="synonym">Agrilus marcopoli</name>
    <dbReference type="NCBI Taxonomy" id="224129"/>
    <lineage>
        <taxon>Eukaryota</taxon>
        <taxon>Metazoa</taxon>
        <taxon>Ecdysozoa</taxon>
        <taxon>Arthropoda</taxon>
        <taxon>Hexapoda</taxon>
        <taxon>Insecta</taxon>
        <taxon>Pterygota</taxon>
        <taxon>Neoptera</taxon>
        <taxon>Endopterygota</taxon>
        <taxon>Coleoptera</taxon>
        <taxon>Polyphaga</taxon>
        <taxon>Elateriformia</taxon>
        <taxon>Buprestoidea</taxon>
        <taxon>Buprestidae</taxon>
        <taxon>Agrilinae</taxon>
        <taxon>Agrilus</taxon>
    </lineage>
</organism>
<feature type="region of interest" description="Disordered" evidence="1">
    <location>
        <begin position="104"/>
        <end position="214"/>
    </location>
</feature>
<feature type="compositionally biased region" description="Low complexity" evidence="1">
    <location>
        <begin position="159"/>
        <end position="179"/>
    </location>
</feature>
<feature type="region of interest" description="Disordered" evidence="1">
    <location>
        <begin position="68"/>
        <end position="88"/>
    </location>
</feature>
<evidence type="ECO:0000256" key="1">
    <source>
        <dbReference type="SAM" id="MobiDB-lite"/>
    </source>
</evidence>
<dbReference type="AlphaFoldDB" id="A0A1W4WG74"/>
<name>A0A1W4WG74_AGRPL</name>
<feature type="compositionally biased region" description="Polar residues" evidence="1">
    <location>
        <begin position="110"/>
        <end position="121"/>
    </location>
</feature>
<feature type="compositionally biased region" description="Low complexity" evidence="1">
    <location>
        <begin position="201"/>
        <end position="214"/>
    </location>
</feature>
<keyword evidence="2" id="KW-0732">Signal</keyword>
<feature type="chain" id="PRO_5010743760" evidence="2">
    <location>
        <begin position="27"/>
        <end position="214"/>
    </location>
</feature>
<keyword evidence="3" id="KW-1185">Reference proteome</keyword>
<evidence type="ECO:0000313" key="3">
    <source>
        <dbReference type="Proteomes" id="UP000192223"/>
    </source>
</evidence>
<protein>
    <submittedName>
        <fullName evidence="4">Dentin sialophosphoprotein-like</fullName>
    </submittedName>
</protein>
<feature type="compositionally biased region" description="Polar residues" evidence="1">
    <location>
        <begin position="180"/>
        <end position="194"/>
    </location>
</feature>
<sequence>MTTMITTTKLGLYFVCYAMCYRFVNGQQDFNADQSSETDGGLGNFGTNTGVDNSRFLQFEDFLSNLRTSTSAPSSRTTTGAQTSDDSFNDFQLGNFNSQFRNFGGRPDSSRSFGQTSSFDSGEQFRSDSDSGITRNSGQRTDENTRTRSPTFADRNDDANNFDNFGSQFSNFNGFSSGSRQRGSNSAVRSTASPRSDDDSGASSFSFFSRSFNN</sequence>
<evidence type="ECO:0000313" key="4">
    <source>
        <dbReference type="RefSeq" id="XP_018322956.1"/>
    </source>
</evidence>
<dbReference type="Proteomes" id="UP000192223">
    <property type="component" value="Unplaced"/>
</dbReference>
<dbReference type="KEGG" id="apln:108735480"/>